<protein>
    <submittedName>
        <fullName evidence="1">Fructose-bisphosphatase class II</fullName>
        <ecNumber evidence="1">3.1.3.11</ecNumber>
    </submittedName>
</protein>
<dbReference type="Gene3D" id="3.30.540.10">
    <property type="entry name" value="Fructose-1,6-Bisphosphatase, subunit A, domain 1"/>
    <property type="match status" value="1"/>
</dbReference>
<reference evidence="1 2" key="1">
    <citation type="journal article" date="2023" name="ISME J.">
        <title>Thermophilic Dehalococcoidia with unusual traits shed light on an unexpected past.</title>
        <authorList>
            <person name="Palmer M."/>
            <person name="Covington J.K."/>
            <person name="Zhou E.M."/>
            <person name="Thomas S.C."/>
            <person name="Habib N."/>
            <person name="Seymour C.O."/>
            <person name="Lai D."/>
            <person name="Johnston J."/>
            <person name="Hashimi A."/>
            <person name="Jiao J.Y."/>
            <person name="Muok A.R."/>
            <person name="Liu L."/>
            <person name="Xian W.D."/>
            <person name="Zhi X.Y."/>
            <person name="Li M.M."/>
            <person name="Silva L.P."/>
            <person name="Bowen B.P."/>
            <person name="Louie K."/>
            <person name="Briegel A."/>
            <person name="Pett-Ridge J."/>
            <person name="Weber P.K."/>
            <person name="Tocheva E.I."/>
            <person name="Woyke T."/>
            <person name="Northen T.R."/>
            <person name="Mayali X."/>
            <person name="Li W.J."/>
            <person name="Hedlund B.P."/>
        </authorList>
    </citation>
    <scope>NUCLEOTIDE SEQUENCE [LARGE SCALE GENOMIC DNA]</scope>
    <source>
        <strain evidence="1 2">YIM 72310</strain>
    </source>
</reference>
<dbReference type="GO" id="GO:0042132">
    <property type="term" value="F:fructose 1,6-bisphosphate 1-phosphatase activity"/>
    <property type="evidence" value="ECO:0007669"/>
    <property type="project" value="UniProtKB-EC"/>
</dbReference>
<sequence>MLAGVEFTPRGAVSESLVMRSRSGTIRRIRAEHHWRKLQGMGNGR</sequence>
<gene>
    <name evidence="1" type="ORF">O0235_09505</name>
</gene>
<evidence type="ECO:0000313" key="2">
    <source>
        <dbReference type="Proteomes" id="UP001212803"/>
    </source>
</evidence>
<dbReference type="SUPFAM" id="SSF56655">
    <property type="entry name" value="Carbohydrate phosphatase"/>
    <property type="match status" value="1"/>
</dbReference>
<dbReference type="EMBL" id="CP115149">
    <property type="protein sequence ID" value="WBL37544.1"/>
    <property type="molecule type" value="Genomic_DNA"/>
</dbReference>
<keyword evidence="1" id="KW-0378">Hydrolase</keyword>
<proteinExistence type="predicted"/>
<keyword evidence="2" id="KW-1185">Reference proteome</keyword>
<organism evidence="1 2">
    <name type="scientific">Tepidiforma flava</name>
    <dbReference type="NCBI Taxonomy" id="3004094"/>
    <lineage>
        <taxon>Bacteria</taxon>
        <taxon>Bacillati</taxon>
        <taxon>Chloroflexota</taxon>
        <taxon>Tepidiformia</taxon>
        <taxon>Tepidiformales</taxon>
        <taxon>Tepidiformaceae</taxon>
        <taxon>Tepidiforma</taxon>
    </lineage>
</organism>
<name>A0ABY7MAJ8_9CHLR</name>
<accession>A0ABY7MAJ8</accession>
<dbReference type="EC" id="3.1.3.11" evidence="1"/>
<evidence type="ECO:0000313" key="1">
    <source>
        <dbReference type="EMBL" id="WBL37544.1"/>
    </source>
</evidence>
<dbReference type="Proteomes" id="UP001212803">
    <property type="component" value="Chromosome"/>
</dbReference>